<gene>
    <name evidence="1" type="ORF">IMZ08_09795</name>
</gene>
<dbReference type="InterPro" id="IPR010419">
    <property type="entry name" value="CO_DH_gsu"/>
</dbReference>
<dbReference type="Pfam" id="PF06240">
    <property type="entry name" value="COXG"/>
    <property type="match status" value="1"/>
</dbReference>
<dbReference type="SUPFAM" id="SSF55961">
    <property type="entry name" value="Bet v1-like"/>
    <property type="match status" value="1"/>
</dbReference>
<dbReference type="InterPro" id="IPR023393">
    <property type="entry name" value="START-like_dom_sf"/>
</dbReference>
<organism evidence="1 2">
    <name type="scientific">Litchfieldia luteola</name>
    <dbReference type="NCBI Taxonomy" id="682179"/>
    <lineage>
        <taxon>Bacteria</taxon>
        <taxon>Bacillati</taxon>
        <taxon>Bacillota</taxon>
        <taxon>Bacilli</taxon>
        <taxon>Bacillales</taxon>
        <taxon>Bacillaceae</taxon>
        <taxon>Litchfieldia</taxon>
    </lineage>
</organism>
<dbReference type="PANTHER" id="PTHR38588:SF1">
    <property type="entry name" value="BLL0334 PROTEIN"/>
    <property type="match status" value="1"/>
</dbReference>
<dbReference type="EMBL" id="JADCLJ010000019">
    <property type="protein sequence ID" value="MBE4908348.1"/>
    <property type="molecule type" value="Genomic_DNA"/>
</dbReference>
<keyword evidence="2" id="KW-1185">Reference proteome</keyword>
<protein>
    <recommendedName>
        <fullName evidence="3">Carbon monoxide dehydrogenase</fullName>
    </recommendedName>
</protein>
<dbReference type="PANTHER" id="PTHR38588">
    <property type="entry name" value="BLL0334 PROTEIN"/>
    <property type="match status" value="1"/>
</dbReference>
<dbReference type="RefSeq" id="WP_193535936.1">
    <property type="nucleotide sequence ID" value="NZ_JADCLJ010000019.1"/>
</dbReference>
<evidence type="ECO:0008006" key="3">
    <source>
        <dbReference type="Google" id="ProtNLM"/>
    </source>
</evidence>
<evidence type="ECO:0000313" key="1">
    <source>
        <dbReference type="EMBL" id="MBE4908348.1"/>
    </source>
</evidence>
<dbReference type="Gene3D" id="3.30.530.20">
    <property type="match status" value="1"/>
</dbReference>
<comment type="caution">
    <text evidence="1">The sequence shown here is derived from an EMBL/GenBank/DDBJ whole genome shotgun (WGS) entry which is preliminary data.</text>
</comment>
<dbReference type="Proteomes" id="UP001516662">
    <property type="component" value="Unassembled WGS sequence"/>
</dbReference>
<evidence type="ECO:0000313" key="2">
    <source>
        <dbReference type="Proteomes" id="UP001516662"/>
    </source>
</evidence>
<reference evidence="1 2" key="1">
    <citation type="submission" date="2020-10" db="EMBL/GenBank/DDBJ databases">
        <title>Bacillus sp. HD4P25, an endophyte from a halophyte.</title>
        <authorList>
            <person name="Sun J.-Q."/>
        </authorList>
    </citation>
    <scope>NUCLEOTIDE SEQUENCE [LARGE SCALE GENOMIC DNA]</scope>
    <source>
        <strain evidence="1 2">YIM 93174</strain>
    </source>
</reference>
<sequence>MIVKKQFLINANRNDVWEVFMNPEKLATCVPGCKEIKVVSPTRYDAVVELKAQLMKLKFQATGELKNAIEKEQLTVEMTGKPLAMVGLFQNTMTVHLSDAEPGATMVDYEMDIQVSGKLATMGSKLMKGSLSKSAGEFAENVQSLFQHS</sequence>
<proteinExistence type="predicted"/>
<accession>A0ABR9QIM5</accession>
<name>A0ABR9QIM5_9BACI</name>